<proteinExistence type="predicted"/>
<dbReference type="AlphaFoldDB" id="A0A8J3HZE6"/>
<reference evidence="1" key="1">
    <citation type="submission" date="2020-10" db="EMBL/GenBank/DDBJ databases">
        <title>Taxonomic study of unclassified bacteria belonging to the class Ktedonobacteria.</title>
        <authorList>
            <person name="Yabe S."/>
            <person name="Wang C.M."/>
            <person name="Zheng Y."/>
            <person name="Sakai Y."/>
            <person name="Cavaletti L."/>
            <person name="Monciardini P."/>
            <person name="Donadio S."/>
        </authorList>
    </citation>
    <scope>NUCLEOTIDE SEQUENCE</scope>
    <source>
        <strain evidence="1">SOSP1-1</strain>
    </source>
</reference>
<organism evidence="1 2">
    <name type="scientific">Ktedonospora formicarum</name>
    <dbReference type="NCBI Taxonomy" id="2778364"/>
    <lineage>
        <taxon>Bacteria</taxon>
        <taxon>Bacillati</taxon>
        <taxon>Chloroflexota</taxon>
        <taxon>Ktedonobacteria</taxon>
        <taxon>Ktedonobacterales</taxon>
        <taxon>Ktedonobacteraceae</taxon>
        <taxon>Ktedonospora</taxon>
    </lineage>
</organism>
<sequence length="71" mass="7369">MISMMGKTLRISVLADAVRARSHSTILLKRFLSVGIVAALSAPCLAADITAITVPSVSILATSTIASRETV</sequence>
<name>A0A8J3HZE6_9CHLR</name>
<dbReference type="EMBL" id="BNJF01000001">
    <property type="protein sequence ID" value="GHO43808.1"/>
    <property type="molecule type" value="Genomic_DNA"/>
</dbReference>
<keyword evidence="2" id="KW-1185">Reference proteome</keyword>
<comment type="caution">
    <text evidence="1">The sequence shown here is derived from an EMBL/GenBank/DDBJ whole genome shotgun (WGS) entry which is preliminary data.</text>
</comment>
<evidence type="ECO:0000313" key="2">
    <source>
        <dbReference type="Proteomes" id="UP000612362"/>
    </source>
</evidence>
<accession>A0A8J3HZE6</accession>
<evidence type="ECO:0000313" key="1">
    <source>
        <dbReference type="EMBL" id="GHO43808.1"/>
    </source>
</evidence>
<protein>
    <submittedName>
        <fullName evidence="1">Uncharacterized protein</fullName>
    </submittedName>
</protein>
<gene>
    <name evidence="1" type="ORF">KSX_19710</name>
</gene>
<dbReference type="Proteomes" id="UP000612362">
    <property type="component" value="Unassembled WGS sequence"/>
</dbReference>